<dbReference type="GO" id="GO:0004632">
    <property type="term" value="F:phosphopantothenate--cysteine ligase activity"/>
    <property type="evidence" value="ECO:0007669"/>
    <property type="project" value="InterPro"/>
</dbReference>
<keyword evidence="1" id="KW-0210">Decarboxylase</keyword>
<dbReference type="GO" id="GO:0004633">
    <property type="term" value="F:phosphopantothenoylcysteine decarboxylase activity"/>
    <property type="evidence" value="ECO:0007669"/>
    <property type="project" value="InterPro"/>
</dbReference>
<dbReference type="Pfam" id="PF02441">
    <property type="entry name" value="Flavoprotein"/>
    <property type="match status" value="1"/>
</dbReference>
<evidence type="ECO:0000259" key="4">
    <source>
        <dbReference type="Pfam" id="PF04127"/>
    </source>
</evidence>
<feature type="domain" description="Flavoprotein" evidence="3">
    <location>
        <begin position="8"/>
        <end position="175"/>
    </location>
</feature>
<dbReference type="GO" id="GO:0071513">
    <property type="term" value="C:phosphopantothenoylcysteine decarboxylase complex"/>
    <property type="evidence" value="ECO:0007669"/>
    <property type="project" value="TreeGrafter"/>
</dbReference>
<dbReference type="NCBIfam" id="TIGR00521">
    <property type="entry name" value="coaBC_dfp"/>
    <property type="match status" value="1"/>
</dbReference>
<keyword evidence="2" id="KW-0456">Lyase</keyword>
<dbReference type="SUPFAM" id="SSF52507">
    <property type="entry name" value="Homo-oligomeric flavin-containing Cys decarboxylases, HFCD"/>
    <property type="match status" value="1"/>
</dbReference>
<dbReference type="HAMAP" id="MF_02225">
    <property type="entry name" value="CoaBC"/>
    <property type="match status" value="1"/>
</dbReference>
<dbReference type="GO" id="GO:0010181">
    <property type="term" value="F:FMN binding"/>
    <property type="evidence" value="ECO:0007669"/>
    <property type="project" value="InterPro"/>
</dbReference>
<dbReference type="Pfam" id="PF04127">
    <property type="entry name" value="DFP"/>
    <property type="match status" value="1"/>
</dbReference>
<evidence type="ECO:0000259" key="3">
    <source>
        <dbReference type="Pfam" id="PF02441"/>
    </source>
</evidence>
<dbReference type="PANTHER" id="PTHR14359">
    <property type="entry name" value="HOMO-OLIGOMERIC FLAVIN CONTAINING CYS DECARBOXYLASE FAMILY"/>
    <property type="match status" value="1"/>
</dbReference>
<protein>
    <submittedName>
        <fullName evidence="5">Unannotated protein</fullName>
    </submittedName>
</protein>
<dbReference type="InterPro" id="IPR007085">
    <property type="entry name" value="DNA/pantothenate-metab_flavo_C"/>
</dbReference>
<accession>A0A6J6D3V5</accession>
<dbReference type="EMBL" id="CAEZTJ010000001">
    <property type="protein sequence ID" value="CAB4558681.1"/>
    <property type="molecule type" value="Genomic_DNA"/>
</dbReference>
<evidence type="ECO:0000256" key="2">
    <source>
        <dbReference type="ARBA" id="ARBA00023239"/>
    </source>
</evidence>
<dbReference type="Gene3D" id="3.40.50.1950">
    <property type="entry name" value="Flavin prenyltransferase-like"/>
    <property type="match status" value="1"/>
</dbReference>
<evidence type="ECO:0000313" key="5">
    <source>
        <dbReference type="EMBL" id="CAB4558681.1"/>
    </source>
</evidence>
<dbReference type="GO" id="GO:0015941">
    <property type="term" value="P:pantothenate catabolic process"/>
    <property type="evidence" value="ECO:0007669"/>
    <property type="project" value="InterPro"/>
</dbReference>
<organism evidence="5">
    <name type="scientific">freshwater metagenome</name>
    <dbReference type="NCBI Taxonomy" id="449393"/>
    <lineage>
        <taxon>unclassified sequences</taxon>
        <taxon>metagenomes</taxon>
        <taxon>ecological metagenomes</taxon>
    </lineage>
</organism>
<reference evidence="5" key="1">
    <citation type="submission" date="2020-05" db="EMBL/GenBank/DDBJ databases">
        <authorList>
            <person name="Chiriac C."/>
            <person name="Salcher M."/>
            <person name="Ghai R."/>
            <person name="Kavagutti S V."/>
        </authorList>
    </citation>
    <scope>NUCLEOTIDE SEQUENCE</scope>
</reference>
<sequence>MGFPRGRELVLGVGAGIAAYKSCDLLRRLQERGFLITVVPTPSSLHFVGKATWEALSHRPVISELWSDVAKVPHIEIGKRADLVVIAPATADLIARIASGRADDLLTSVVISTKAPVILIPAMHPEMWQNPATVSNVEVLRERGIFVMDPDVGRLTGEDVGVGRFPESSKIIDFVEASYGRRADLIGARFLITGGGTREPIDPVRYIGNRSSGRQAHEIAERAALRGAQVTLIMGPNSLPDIEGITSVSVETAEEMGDALQHHQGQCDVLVMTAAVADARPVVREDRKIKKDQLGAILLEENPDLLQRAAGRRSPGQILVGFAAETEPAEVDLIRLGSEKLARKGVDLLYVNDVSAGAVFGSDETSGFLLDKSGVIESFTAVSKRQMADRLLDAISERISHE</sequence>
<evidence type="ECO:0000256" key="1">
    <source>
        <dbReference type="ARBA" id="ARBA00022793"/>
    </source>
</evidence>
<dbReference type="GO" id="GO:0015937">
    <property type="term" value="P:coenzyme A biosynthetic process"/>
    <property type="evidence" value="ECO:0007669"/>
    <property type="project" value="InterPro"/>
</dbReference>
<dbReference type="AlphaFoldDB" id="A0A6J6D3V5"/>
<dbReference type="Gene3D" id="3.40.50.10300">
    <property type="entry name" value="CoaB-like"/>
    <property type="match status" value="1"/>
</dbReference>
<name>A0A6J6D3V5_9ZZZZ</name>
<dbReference type="InterPro" id="IPR035929">
    <property type="entry name" value="CoaB-like_sf"/>
</dbReference>
<dbReference type="PANTHER" id="PTHR14359:SF6">
    <property type="entry name" value="PHOSPHOPANTOTHENOYLCYSTEINE DECARBOXYLASE"/>
    <property type="match status" value="1"/>
</dbReference>
<proteinExistence type="inferred from homology"/>
<dbReference type="InterPro" id="IPR005252">
    <property type="entry name" value="CoaBC"/>
</dbReference>
<gene>
    <name evidence="5" type="ORF">UFOPK1650_00004</name>
</gene>
<dbReference type="SUPFAM" id="SSF102645">
    <property type="entry name" value="CoaB-like"/>
    <property type="match status" value="1"/>
</dbReference>
<feature type="domain" description="DNA/pantothenate metabolism flavoprotein C-terminal" evidence="4">
    <location>
        <begin position="186"/>
        <end position="397"/>
    </location>
</feature>
<dbReference type="InterPro" id="IPR036551">
    <property type="entry name" value="Flavin_trans-like"/>
</dbReference>
<dbReference type="InterPro" id="IPR003382">
    <property type="entry name" value="Flavoprotein"/>
</dbReference>